<reference evidence="7 8" key="1">
    <citation type="journal article" date="2020" name="Nature">
        <title>Bacterial chemolithoautotrophy via manganese oxidation.</title>
        <authorList>
            <person name="Yu H."/>
            <person name="Leadbetter J.R."/>
        </authorList>
    </citation>
    <scope>NUCLEOTIDE SEQUENCE [LARGE SCALE GENOMIC DNA]</scope>
    <source>
        <strain evidence="7 8">RBP-1</strain>
    </source>
</reference>
<keyword evidence="3" id="KW-0479">Metal-binding</keyword>
<keyword evidence="4" id="KW-0378">Hydrolase</keyword>
<evidence type="ECO:0000313" key="7">
    <source>
        <dbReference type="EMBL" id="NKE65445.1"/>
    </source>
</evidence>
<dbReference type="RefSeq" id="WP_168106566.1">
    <property type="nucleotide sequence ID" value="NZ_VTOX01000002.1"/>
</dbReference>
<evidence type="ECO:0000259" key="6">
    <source>
        <dbReference type="Pfam" id="PF10370"/>
    </source>
</evidence>
<evidence type="ECO:0000256" key="3">
    <source>
        <dbReference type="ARBA" id="ARBA00022723"/>
    </source>
</evidence>
<dbReference type="InterPro" id="IPR018833">
    <property type="entry name" value="Rv2993c-like_N"/>
</dbReference>
<accession>A0A7X6DE05</accession>
<comment type="caution">
    <text evidence="7">The sequence shown here is derived from an EMBL/GenBank/DDBJ whole genome shotgun (WGS) entry which is preliminary data.</text>
</comment>
<name>A0A7X6DE05_9BURK</name>
<evidence type="ECO:0000256" key="4">
    <source>
        <dbReference type="ARBA" id="ARBA00022801"/>
    </source>
</evidence>
<dbReference type="InterPro" id="IPR051121">
    <property type="entry name" value="FAH"/>
</dbReference>
<proteinExistence type="inferred from homology"/>
<dbReference type="SUPFAM" id="SSF56529">
    <property type="entry name" value="FAH"/>
    <property type="match status" value="1"/>
</dbReference>
<evidence type="ECO:0000313" key="8">
    <source>
        <dbReference type="Proteomes" id="UP000521868"/>
    </source>
</evidence>
<dbReference type="GO" id="GO:0016853">
    <property type="term" value="F:isomerase activity"/>
    <property type="evidence" value="ECO:0007669"/>
    <property type="project" value="UniProtKB-ARBA"/>
</dbReference>
<dbReference type="EMBL" id="VTOX01000002">
    <property type="protein sequence ID" value="NKE65445.1"/>
    <property type="molecule type" value="Genomic_DNA"/>
</dbReference>
<dbReference type="Pfam" id="PF01557">
    <property type="entry name" value="FAA_hydrolase"/>
    <property type="match status" value="1"/>
</dbReference>
<protein>
    <submittedName>
        <fullName evidence="7">DUF2437 domain-containing protein</fullName>
    </submittedName>
</protein>
<keyword evidence="8" id="KW-1185">Reference proteome</keyword>
<organism evidence="7 8">
    <name type="scientific">Ramlibacter lithotrophicus</name>
    <dbReference type="NCBI Taxonomy" id="2606681"/>
    <lineage>
        <taxon>Bacteria</taxon>
        <taxon>Pseudomonadati</taxon>
        <taxon>Pseudomonadota</taxon>
        <taxon>Betaproteobacteria</taxon>
        <taxon>Burkholderiales</taxon>
        <taxon>Comamonadaceae</taxon>
        <taxon>Ramlibacter</taxon>
    </lineage>
</organism>
<dbReference type="Gene3D" id="3.90.850.10">
    <property type="entry name" value="Fumarylacetoacetase-like, C-terminal domain"/>
    <property type="match status" value="1"/>
</dbReference>
<evidence type="ECO:0000256" key="2">
    <source>
        <dbReference type="ARBA" id="ARBA00010211"/>
    </source>
</evidence>
<dbReference type="PANTHER" id="PTHR42796:SF4">
    <property type="entry name" value="FUMARYLACETOACETATE HYDROLASE DOMAIN-CONTAINING PROTEIN 2A"/>
    <property type="match status" value="1"/>
</dbReference>
<comment type="cofactor">
    <cofactor evidence="1">
        <name>Mg(2+)</name>
        <dbReference type="ChEBI" id="CHEBI:18420"/>
    </cofactor>
</comment>
<dbReference type="Proteomes" id="UP000521868">
    <property type="component" value="Unassembled WGS sequence"/>
</dbReference>
<dbReference type="FunFam" id="3.90.850.10:FF:000002">
    <property type="entry name" value="2-hydroxyhepta-2,4-diene-1,7-dioate isomerase"/>
    <property type="match status" value="1"/>
</dbReference>
<feature type="domain" description="Rv2993c-like N-terminal" evidence="6">
    <location>
        <begin position="1"/>
        <end position="67"/>
    </location>
</feature>
<dbReference type="GO" id="GO:0016787">
    <property type="term" value="F:hydrolase activity"/>
    <property type="evidence" value="ECO:0007669"/>
    <property type="project" value="UniProtKB-KW"/>
</dbReference>
<dbReference type="AlphaFoldDB" id="A0A7X6DE05"/>
<gene>
    <name evidence="7" type="ORF">RAMLITH_06390</name>
</gene>
<dbReference type="InterPro" id="IPR011234">
    <property type="entry name" value="Fumarylacetoacetase-like_C"/>
</dbReference>
<dbReference type="PANTHER" id="PTHR42796">
    <property type="entry name" value="FUMARYLACETOACETATE HYDROLASE DOMAIN-CONTAINING PROTEIN 2A-RELATED"/>
    <property type="match status" value="1"/>
</dbReference>
<evidence type="ECO:0000259" key="5">
    <source>
        <dbReference type="Pfam" id="PF01557"/>
    </source>
</evidence>
<feature type="domain" description="Fumarylacetoacetase-like C-terminal" evidence="5">
    <location>
        <begin position="74"/>
        <end position="280"/>
    </location>
</feature>
<evidence type="ECO:0000256" key="1">
    <source>
        <dbReference type="ARBA" id="ARBA00001946"/>
    </source>
</evidence>
<dbReference type="Pfam" id="PF10370">
    <property type="entry name" value="Rv2993c-like_N"/>
    <property type="match status" value="1"/>
</dbReference>
<dbReference type="InterPro" id="IPR036663">
    <property type="entry name" value="Fumarylacetoacetase_C_sf"/>
</dbReference>
<dbReference type="GO" id="GO:0046872">
    <property type="term" value="F:metal ion binding"/>
    <property type="evidence" value="ECO:0007669"/>
    <property type="project" value="UniProtKB-KW"/>
</dbReference>
<sequence>MKFATFEHDGRAAVGCVEDDRLVVLPALAAQDLAAWLVQPRDRVAQAVQQARSEGRTVALARARLLPVVPAPGKVVCLGLNYADHAAEGGHAKPEYPSFFMRGATSLVAHGAPMVRPRVSDKFDFEAELAVIVGRRARHLTPQDALQAVAGYSCFNDGSIRDYQRRTAQWTIGKNFDGTGALGPWAVPAAELPSGAAGLKIQSRLNGQVMQSSDTSLMLSPVVEALCLLTEAMTLEPGDVIAMGTPSGVGHARKPPVFMKAGDRIEVEIEGIGILANPVVDESGAR</sequence>
<dbReference type="GO" id="GO:0019752">
    <property type="term" value="P:carboxylic acid metabolic process"/>
    <property type="evidence" value="ECO:0007669"/>
    <property type="project" value="UniProtKB-ARBA"/>
</dbReference>
<comment type="similarity">
    <text evidence="2">Belongs to the FAH family.</text>
</comment>